<dbReference type="Proteomes" id="UP000655094">
    <property type="component" value="Unassembled WGS sequence"/>
</dbReference>
<dbReference type="Gene3D" id="3.50.50.60">
    <property type="entry name" value="FAD/NAD(P)-binding domain"/>
    <property type="match status" value="1"/>
</dbReference>
<dbReference type="SUPFAM" id="SSF51971">
    <property type="entry name" value="Nucleotide-binding domain"/>
    <property type="match status" value="1"/>
</dbReference>
<protein>
    <recommendedName>
        <fullName evidence="3">FAD dependent oxidoreductase domain-containing protein</fullName>
    </recommendedName>
</protein>
<dbReference type="AlphaFoldDB" id="A0A919LPJ7"/>
<evidence type="ECO:0000256" key="2">
    <source>
        <dbReference type="SAM" id="MobiDB-lite"/>
    </source>
</evidence>
<dbReference type="InterPro" id="IPR006076">
    <property type="entry name" value="FAD-dep_OxRdtase"/>
</dbReference>
<evidence type="ECO:0000313" key="5">
    <source>
        <dbReference type="Proteomes" id="UP000655094"/>
    </source>
</evidence>
<gene>
    <name evidence="4" type="ORF">KPZU09_42570</name>
</gene>
<feature type="region of interest" description="Disordered" evidence="2">
    <location>
        <begin position="149"/>
        <end position="173"/>
    </location>
</feature>
<keyword evidence="1" id="KW-0560">Oxidoreductase</keyword>
<reference evidence="4" key="1">
    <citation type="submission" date="2020-10" db="EMBL/GenBank/DDBJ databases">
        <title>Genome Sequence of ESBL Producing Zambian Clinical Strains.</title>
        <authorList>
            <person name="Shawa M."/>
            <person name="Furuta Y."/>
            <person name="Simbotwe M."/>
            <person name="Mulenga E."/>
            <person name="Mubanga M."/>
            <person name="Mulenga G."/>
            <person name="Kaile C."/>
            <person name="Zorigt T."/>
            <person name="Hang'ombe B."/>
            <person name="Higashi H."/>
        </authorList>
    </citation>
    <scope>NUCLEOTIDE SEQUENCE</scope>
    <source>
        <strain evidence="4">Zam_UTH_09</strain>
    </source>
</reference>
<dbReference type="PANTHER" id="PTHR13847:SF287">
    <property type="entry name" value="FAD-DEPENDENT OXIDOREDUCTASE DOMAIN-CONTAINING PROTEIN 1"/>
    <property type="match status" value="1"/>
</dbReference>
<dbReference type="Gene3D" id="3.30.9.10">
    <property type="entry name" value="D-Amino Acid Oxidase, subunit A, domain 2"/>
    <property type="match status" value="1"/>
</dbReference>
<feature type="domain" description="FAD dependent oxidoreductase" evidence="3">
    <location>
        <begin position="1"/>
        <end position="67"/>
    </location>
</feature>
<dbReference type="GO" id="GO:0005737">
    <property type="term" value="C:cytoplasm"/>
    <property type="evidence" value="ECO:0007669"/>
    <property type="project" value="TreeGrafter"/>
</dbReference>
<evidence type="ECO:0000313" key="4">
    <source>
        <dbReference type="EMBL" id="GHK54521.1"/>
    </source>
</evidence>
<dbReference type="PANTHER" id="PTHR13847">
    <property type="entry name" value="SARCOSINE DEHYDROGENASE-RELATED"/>
    <property type="match status" value="1"/>
</dbReference>
<accession>A0A919LPJ7</accession>
<dbReference type="Pfam" id="PF01266">
    <property type="entry name" value="DAO"/>
    <property type="match status" value="1"/>
</dbReference>
<organism evidence="4 5">
    <name type="scientific">Klebsiella pneumoniae</name>
    <dbReference type="NCBI Taxonomy" id="573"/>
    <lineage>
        <taxon>Bacteria</taxon>
        <taxon>Pseudomonadati</taxon>
        <taxon>Pseudomonadota</taxon>
        <taxon>Gammaproteobacteria</taxon>
        <taxon>Enterobacterales</taxon>
        <taxon>Enterobacteriaceae</taxon>
        <taxon>Klebsiella/Raoultella group</taxon>
        <taxon>Klebsiella</taxon>
        <taxon>Klebsiella pneumoniae complex</taxon>
    </lineage>
</organism>
<evidence type="ECO:0000256" key="1">
    <source>
        <dbReference type="ARBA" id="ARBA00023002"/>
    </source>
</evidence>
<dbReference type="GO" id="GO:0016491">
    <property type="term" value="F:oxidoreductase activity"/>
    <property type="evidence" value="ECO:0007669"/>
    <property type="project" value="UniProtKB-KW"/>
</dbReference>
<dbReference type="EMBL" id="BNFF01000001">
    <property type="protein sequence ID" value="GHK54521.1"/>
    <property type="molecule type" value="Genomic_DNA"/>
</dbReference>
<proteinExistence type="predicted"/>
<evidence type="ECO:0000259" key="3">
    <source>
        <dbReference type="Pfam" id="PF01266"/>
    </source>
</evidence>
<dbReference type="InterPro" id="IPR036188">
    <property type="entry name" value="FAD/NAD-bd_sf"/>
</dbReference>
<comment type="caution">
    <text evidence="4">The sequence shown here is derived from an EMBL/GenBank/DDBJ whole genome shotgun (WGS) entry which is preliminary data.</text>
</comment>
<sequence length="173" mass="18776">MLDRARHFVPALATLNIIRCWSGLRAASQDGNPLIGPHPARRGVWLALGHEGLGVTTAPATAELLAAQILDERSPLAPDARSRYVCVNRRRLHEGHSQHHRRWPASDGAGRISVAAALALTGDPTTRRAVNGELRAPFCGMGVCRVPDRRRRPSGAGLSDPVPGRYANRKEPR</sequence>
<name>A0A919LPJ7_KLEPN</name>